<organism evidence="2 3">
    <name type="scientific">Glomus cerebriforme</name>
    <dbReference type="NCBI Taxonomy" id="658196"/>
    <lineage>
        <taxon>Eukaryota</taxon>
        <taxon>Fungi</taxon>
        <taxon>Fungi incertae sedis</taxon>
        <taxon>Mucoromycota</taxon>
        <taxon>Glomeromycotina</taxon>
        <taxon>Glomeromycetes</taxon>
        <taxon>Glomerales</taxon>
        <taxon>Glomeraceae</taxon>
        <taxon>Glomus</taxon>
    </lineage>
</organism>
<feature type="transmembrane region" description="Helical" evidence="1">
    <location>
        <begin position="46"/>
        <end position="62"/>
    </location>
</feature>
<dbReference type="Proteomes" id="UP000265703">
    <property type="component" value="Unassembled WGS sequence"/>
</dbReference>
<keyword evidence="3" id="KW-1185">Reference proteome</keyword>
<reference evidence="2 3" key="1">
    <citation type="submission" date="2018-06" db="EMBL/GenBank/DDBJ databases">
        <title>Comparative genomics reveals the genomic features of Rhizophagus irregularis, R. cerebriforme, R. diaphanum and Gigaspora rosea, and their symbiotic lifestyle signature.</title>
        <authorList>
            <person name="Morin E."/>
            <person name="San Clemente H."/>
            <person name="Chen E.C.H."/>
            <person name="De La Providencia I."/>
            <person name="Hainaut M."/>
            <person name="Kuo A."/>
            <person name="Kohler A."/>
            <person name="Murat C."/>
            <person name="Tang N."/>
            <person name="Roy S."/>
            <person name="Loubradou J."/>
            <person name="Henrissat B."/>
            <person name="Grigoriev I.V."/>
            <person name="Corradi N."/>
            <person name="Roux C."/>
            <person name="Martin F.M."/>
        </authorList>
    </citation>
    <scope>NUCLEOTIDE SEQUENCE [LARGE SCALE GENOMIC DNA]</scope>
    <source>
        <strain evidence="2 3">DAOM 227022</strain>
    </source>
</reference>
<feature type="transmembrane region" description="Helical" evidence="1">
    <location>
        <begin position="6"/>
        <end position="25"/>
    </location>
</feature>
<dbReference type="EMBL" id="QKYT01000126">
    <property type="protein sequence ID" value="RIA92442.1"/>
    <property type="molecule type" value="Genomic_DNA"/>
</dbReference>
<keyword evidence="1" id="KW-0472">Membrane</keyword>
<evidence type="ECO:0000313" key="3">
    <source>
        <dbReference type="Proteomes" id="UP000265703"/>
    </source>
</evidence>
<accession>A0A397T3P6</accession>
<gene>
    <name evidence="2" type="ORF">C1645_765094</name>
</gene>
<keyword evidence="1" id="KW-1133">Transmembrane helix</keyword>
<sequence length="80" mass="9887">MMCFKLNIYFFTLQIFFLYVSYVHFHYPNISYCSCFPLFRFRFPRLSIFKLGLCVLFILMRSENGFMNDYYQIKFINLPN</sequence>
<comment type="caution">
    <text evidence="2">The sequence shown here is derived from an EMBL/GenBank/DDBJ whole genome shotgun (WGS) entry which is preliminary data.</text>
</comment>
<dbReference type="AlphaFoldDB" id="A0A397T3P6"/>
<protein>
    <submittedName>
        <fullName evidence="2">Uncharacterized protein</fullName>
    </submittedName>
</protein>
<evidence type="ECO:0000256" key="1">
    <source>
        <dbReference type="SAM" id="Phobius"/>
    </source>
</evidence>
<proteinExistence type="predicted"/>
<name>A0A397T3P6_9GLOM</name>
<feature type="non-terminal residue" evidence="2">
    <location>
        <position position="80"/>
    </location>
</feature>
<keyword evidence="1" id="KW-0812">Transmembrane</keyword>
<evidence type="ECO:0000313" key="2">
    <source>
        <dbReference type="EMBL" id="RIA92442.1"/>
    </source>
</evidence>